<organism evidence="12">
    <name type="scientific">Phaffia rhodozyma</name>
    <name type="common">Yeast</name>
    <name type="synonym">Xanthophyllomyces dendrorhous</name>
    <dbReference type="NCBI Taxonomy" id="264483"/>
    <lineage>
        <taxon>Eukaryota</taxon>
        <taxon>Fungi</taxon>
        <taxon>Dikarya</taxon>
        <taxon>Basidiomycota</taxon>
        <taxon>Agaricomycotina</taxon>
        <taxon>Tremellomycetes</taxon>
        <taxon>Cystofilobasidiales</taxon>
        <taxon>Mrakiaceae</taxon>
        <taxon>Phaffia</taxon>
    </lineage>
</organism>
<feature type="repeat" description="Solcar" evidence="9">
    <location>
        <begin position="108"/>
        <end position="192"/>
    </location>
</feature>
<dbReference type="InterPro" id="IPR023395">
    <property type="entry name" value="MCP_dom_sf"/>
</dbReference>
<comment type="similarity">
    <text evidence="2 10">Belongs to the mitochondrial carrier (TC 2.A.29) family.</text>
</comment>
<dbReference type="PANTHER" id="PTHR45624">
    <property type="entry name" value="MITOCHONDRIAL BASIC AMINO ACIDS TRANSPORTER-RELATED"/>
    <property type="match status" value="1"/>
</dbReference>
<evidence type="ECO:0000256" key="3">
    <source>
        <dbReference type="ARBA" id="ARBA00022448"/>
    </source>
</evidence>
<sequence length="312" mass="34408">MVEKSVNHPRPVLDFFAGTAGGVAGVVVGHPFDTVKVRFQNPAFSGQYTSTFAALRLIAKKEKFRGLYRGVVSPIIGVAPVNGLIFASFKYTMSLIAPPLTEGQTRTPNLTSYLVAGCVSGIVASTINAPTELVKIKQQSFTTSHPPSTVSIARDIFKRSGIKGLYRGFQSCWLRDLGYGPYFWTYEVILRAVSPTKLHTDHDLMTQTEEELEEDTRGWWAVPLAGGLAGVVSWTTTFPLDVVKTRLQAASSSKRLPNGELNPYRTTLSTIKHSYAREGWKVFYRGLGPTLIRAVPTNIVTFSIFEACFKMF</sequence>
<dbReference type="PANTHER" id="PTHR45624:SF10">
    <property type="entry name" value="SLC (SOLUTE CARRIER) HOMOLOG"/>
    <property type="match status" value="1"/>
</dbReference>
<dbReference type="GO" id="GO:0031966">
    <property type="term" value="C:mitochondrial membrane"/>
    <property type="evidence" value="ECO:0007669"/>
    <property type="project" value="UniProtKB-SubCell"/>
</dbReference>
<evidence type="ECO:0000256" key="11">
    <source>
        <dbReference type="SAM" id="Phobius"/>
    </source>
</evidence>
<evidence type="ECO:0000313" key="12">
    <source>
        <dbReference type="EMBL" id="CDZ98022.1"/>
    </source>
</evidence>
<evidence type="ECO:0000256" key="7">
    <source>
        <dbReference type="ARBA" id="ARBA00023128"/>
    </source>
</evidence>
<proteinExistence type="inferred from homology"/>
<evidence type="ECO:0000256" key="10">
    <source>
        <dbReference type="RuleBase" id="RU000488"/>
    </source>
</evidence>
<evidence type="ECO:0000256" key="6">
    <source>
        <dbReference type="ARBA" id="ARBA00022989"/>
    </source>
</evidence>
<name>A0A0F7SM60_PHARH</name>
<keyword evidence="7" id="KW-0496">Mitochondrion</keyword>
<evidence type="ECO:0000256" key="4">
    <source>
        <dbReference type="ARBA" id="ARBA00022692"/>
    </source>
</evidence>
<dbReference type="AlphaFoldDB" id="A0A0F7SM60"/>
<keyword evidence="3 10" id="KW-0813">Transport</keyword>
<dbReference type="Pfam" id="PF00153">
    <property type="entry name" value="Mito_carr"/>
    <property type="match status" value="3"/>
</dbReference>
<dbReference type="InterPro" id="IPR002067">
    <property type="entry name" value="MCP"/>
</dbReference>
<accession>A0A0F7SM60</accession>
<dbReference type="EMBL" id="LN483273">
    <property type="protein sequence ID" value="CDZ98022.1"/>
    <property type="molecule type" value="Genomic_DNA"/>
</dbReference>
<keyword evidence="4 9" id="KW-0812">Transmembrane</keyword>
<keyword evidence="6 11" id="KW-1133">Transmembrane helix</keyword>
<evidence type="ECO:0000256" key="2">
    <source>
        <dbReference type="ARBA" id="ARBA00006375"/>
    </source>
</evidence>
<dbReference type="SUPFAM" id="SSF103506">
    <property type="entry name" value="Mitochondrial carrier"/>
    <property type="match status" value="1"/>
</dbReference>
<dbReference type="GO" id="GO:0022857">
    <property type="term" value="F:transmembrane transporter activity"/>
    <property type="evidence" value="ECO:0007669"/>
    <property type="project" value="TreeGrafter"/>
</dbReference>
<reference evidence="12" key="1">
    <citation type="submission" date="2014-08" db="EMBL/GenBank/DDBJ databases">
        <authorList>
            <person name="Sharma Rahul"/>
            <person name="Thines Marco"/>
        </authorList>
    </citation>
    <scope>NUCLEOTIDE SEQUENCE</scope>
</reference>
<dbReference type="InterPro" id="IPR018108">
    <property type="entry name" value="MCP_transmembrane"/>
</dbReference>
<feature type="repeat" description="Solcar" evidence="9">
    <location>
        <begin position="9"/>
        <end position="95"/>
    </location>
</feature>
<dbReference type="Gene3D" id="1.50.40.10">
    <property type="entry name" value="Mitochondrial carrier domain"/>
    <property type="match status" value="2"/>
</dbReference>
<dbReference type="PRINTS" id="PR00926">
    <property type="entry name" value="MITOCARRIER"/>
</dbReference>
<protein>
    <submittedName>
        <fullName evidence="12">Mitochondrial carrier protein</fullName>
    </submittedName>
</protein>
<evidence type="ECO:0000256" key="5">
    <source>
        <dbReference type="ARBA" id="ARBA00022737"/>
    </source>
</evidence>
<evidence type="ECO:0000256" key="1">
    <source>
        <dbReference type="ARBA" id="ARBA00004225"/>
    </source>
</evidence>
<keyword evidence="8 9" id="KW-0472">Membrane</keyword>
<dbReference type="InterPro" id="IPR050567">
    <property type="entry name" value="Mitochondrial_Carrier"/>
</dbReference>
<feature type="repeat" description="Solcar" evidence="9">
    <location>
        <begin position="217"/>
        <end position="311"/>
    </location>
</feature>
<feature type="transmembrane region" description="Helical" evidence="11">
    <location>
        <begin position="12"/>
        <end position="30"/>
    </location>
</feature>
<evidence type="ECO:0000256" key="9">
    <source>
        <dbReference type="PROSITE-ProRule" id="PRU00282"/>
    </source>
</evidence>
<evidence type="ECO:0000256" key="8">
    <source>
        <dbReference type="ARBA" id="ARBA00023136"/>
    </source>
</evidence>
<dbReference type="PROSITE" id="PS50920">
    <property type="entry name" value="SOLCAR"/>
    <property type="match status" value="3"/>
</dbReference>
<feature type="transmembrane region" description="Helical" evidence="11">
    <location>
        <begin position="71"/>
        <end position="91"/>
    </location>
</feature>
<keyword evidence="5" id="KW-0677">Repeat</keyword>
<comment type="subcellular location">
    <subcellularLocation>
        <location evidence="1">Mitochondrion membrane</location>
        <topology evidence="1">Multi-pass membrane protein</topology>
    </subcellularLocation>
</comment>